<organism evidence="2 3">
    <name type="scientific">Lolium multiflorum</name>
    <name type="common">Italian ryegrass</name>
    <name type="synonym">Lolium perenne subsp. multiflorum</name>
    <dbReference type="NCBI Taxonomy" id="4521"/>
    <lineage>
        <taxon>Eukaryota</taxon>
        <taxon>Viridiplantae</taxon>
        <taxon>Streptophyta</taxon>
        <taxon>Embryophyta</taxon>
        <taxon>Tracheophyta</taxon>
        <taxon>Spermatophyta</taxon>
        <taxon>Magnoliopsida</taxon>
        <taxon>Liliopsida</taxon>
        <taxon>Poales</taxon>
        <taxon>Poaceae</taxon>
        <taxon>BOP clade</taxon>
        <taxon>Pooideae</taxon>
        <taxon>Poodae</taxon>
        <taxon>Poeae</taxon>
        <taxon>Poeae Chloroplast Group 2 (Poeae type)</taxon>
        <taxon>Loliodinae</taxon>
        <taxon>Loliinae</taxon>
        <taxon>Lolium</taxon>
    </lineage>
</organism>
<name>A0AAD8T6U6_LOLMU</name>
<comment type="caution">
    <text evidence="2">The sequence shown here is derived from an EMBL/GenBank/DDBJ whole genome shotgun (WGS) entry which is preliminary data.</text>
</comment>
<dbReference type="GO" id="GO:0046653">
    <property type="term" value="P:tetrahydrofolate metabolic process"/>
    <property type="evidence" value="ECO:0007669"/>
    <property type="project" value="TreeGrafter"/>
</dbReference>
<dbReference type="AlphaFoldDB" id="A0AAD8T6U6"/>
<comment type="catalytic activity">
    <reaction evidence="1">
        <text>(6R)-5,10-methylene-5,6,7,8-tetrahydrofolate + glycine + H2O = (6S)-5,6,7,8-tetrahydrofolate + L-serine</text>
        <dbReference type="Rhea" id="RHEA:15481"/>
        <dbReference type="ChEBI" id="CHEBI:15377"/>
        <dbReference type="ChEBI" id="CHEBI:15636"/>
        <dbReference type="ChEBI" id="CHEBI:33384"/>
        <dbReference type="ChEBI" id="CHEBI:57305"/>
        <dbReference type="ChEBI" id="CHEBI:57453"/>
        <dbReference type="EC" id="2.1.2.1"/>
    </reaction>
</comment>
<keyword evidence="3" id="KW-1185">Reference proteome</keyword>
<reference evidence="2" key="1">
    <citation type="submission" date="2023-07" db="EMBL/GenBank/DDBJ databases">
        <title>A chromosome-level genome assembly of Lolium multiflorum.</title>
        <authorList>
            <person name="Chen Y."/>
            <person name="Copetti D."/>
            <person name="Kolliker R."/>
            <person name="Studer B."/>
        </authorList>
    </citation>
    <scope>NUCLEOTIDE SEQUENCE</scope>
    <source>
        <strain evidence="2">02402/16</strain>
        <tissue evidence="2">Leaf</tissue>
    </source>
</reference>
<dbReference type="GO" id="GO:0004372">
    <property type="term" value="F:glycine hydroxymethyltransferase activity"/>
    <property type="evidence" value="ECO:0007669"/>
    <property type="project" value="UniProtKB-EC"/>
</dbReference>
<protein>
    <submittedName>
        <fullName evidence="2">Uncharacterized protein</fullName>
    </submittedName>
</protein>
<dbReference type="PANTHER" id="PTHR11680:SF35">
    <property type="entry name" value="SERINE HYDROXYMETHYLTRANSFERASE 1"/>
    <property type="match status" value="1"/>
</dbReference>
<dbReference type="PANTHER" id="PTHR11680">
    <property type="entry name" value="SERINE HYDROXYMETHYLTRANSFERASE"/>
    <property type="match status" value="1"/>
</dbReference>
<evidence type="ECO:0000313" key="2">
    <source>
        <dbReference type="EMBL" id="KAK1670140.1"/>
    </source>
</evidence>
<evidence type="ECO:0000256" key="1">
    <source>
        <dbReference type="ARBA" id="ARBA00001528"/>
    </source>
</evidence>
<proteinExistence type="predicted"/>
<accession>A0AAD8T6U6</accession>
<dbReference type="InterPro" id="IPR015422">
    <property type="entry name" value="PyrdxlP-dep_Trfase_small"/>
</dbReference>
<dbReference type="GO" id="GO:0019264">
    <property type="term" value="P:glycine biosynthetic process from serine"/>
    <property type="evidence" value="ECO:0007669"/>
    <property type="project" value="TreeGrafter"/>
</dbReference>
<dbReference type="GO" id="GO:0030170">
    <property type="term" value="F:pyridoxal phosphate binding"/>
    <property type="evidence" value="ECO:0007669"/>
    <property type="project" value="TreeGrafter"/>
</dbReference>
<dbReference type="EMBL" id="JAUUTY010000003">
    <property type="protein sequence ID" value="KAK1670140.1"/>
    <property type="molecule type" value="Genomic_DNA"/>
</dbReference>
<dbReference type="InterPro" id="IPR049943">
    <property type="entry name" value="Ser_HO-MeTrfase-like"/>
</dbReference>
<dbReference type="Proteomes" id="UP001231189">
    <property type="component" value="Unassembled WGS sequence"/>
</dbReference>
<dbReference type="GO" id="GO:0005739">
    <property type="term" value="C:mitochondrion"/>
    <property type="evidence" value="ECO:0007669"/>
    <property type="project" value="TreeGrafter"/>
</dbReference>
<dbReference type="Gene3D" id="3.90.1150.10">
    <property type="entry name" value="Aspartate Aminotransferase, domain 1"/>
    <property type="match status" value="1"/>
</dbReference>
<sequence>MFCSTTMQFVENPLHIYYLPLPSLSIESARSFICSPDMCAARLELGVVQSFVHAARSHLVHNAAASCLDTRLVKGYRYIDQLDAAAELEHQRQVQGLVRVKPIPILRPIRQSAVRRVREKASPSLPFLVSGRTPSPHRRRHVVCWVTTEQQMKKVSADVLAFAGIYVTTLQLYNHIRNRRTKWSLIMKMKSDRILDWSEDGCCFYGGDEETANEYIQLRSLIEFLHRSENNEAEYVEYRKVLLRSLWLKILLDQTPWLHGKTPIDIAPLIYESSKRKSWKIAEFLHQAVTICLNIQKQHGKLLKDFSKGLVNNKDIENLKVEVEKFATSFDMPGFTLESMKYKE</sequence>
<evidence type="ECO:0000313" key="3">
    <source>
        <dbReference type="Proteomes" id="UP001231189"/>
    </source>
</evidence>
<gene>
    <name evidence="2" type="ORF">QYE76_058299</name>
</gene>